<feature type="domain" description="SEFIR" evidence="1">
    <location>
        <begin position="5"/>
        <end position="136"/>
    </location>
</feature>
<evidence type="ECO:0000313" key="3">
    <source>
        <dbReference type="Proteomes" id="UP000808349"/>
    </source>
</evidence>
<organism evidence="2 3">
    <name type="scientific">Candidatus Defluviibacterium haderslevense</name>
    <dbReference type="NCBI Taxonomy" id="2981993"/>
    <lineage>
        <taxon>Bacteria</taxon>
        <taxon>Pseudomonadati</taxon>
        <taxon>Bacteroidota</taxon>
        <taxon>Saprospiria</taxon>
        <taxon>Saprospirales</taxon>
        <taxon>Saprospiraceae</taxon>
        <taxon>Candidatus Defluviibacterium</taxon>
    </lineage>
</organism>
<dbReference type="EMBL" id="JADKFW010000008">
    <property type="protein sequence ID" value="MBK9718217.1"/>
    <property type="molecule type" value="Genomic_DNA"/>
</dbReference>
<dbReference type="InterPro" id="IPR000157">
    <property type="entry name" value="TIR_dom"/>
</dbReference>
<name>A0A9D7S933_9BACT</name>
<dbReference type="Proteomes" id="UP000808349">
    <property type="component" value="Unassembled WGS sequence"/>
</dbReference>
<dbReference type="Gene3D" id="3.40.50.10140">
    <property type="entry name" value="Toll/interleukin-1 receptor homology (TIR) domain"/>
    <property type="match status" value="1"/>
</dbReference>
<gene>
    <name evidence="2" type="ORF">IPO85_12025</name>
</gene>
<comment type="caution">
    <text evidence="2">The sequence shown here is derived from an EMBL/GenBank/DDBJ whole genome shotgun (WGS) entry which is preliminary data.</text>
</comment>
<dbReference type="SUPFAM" id="SSF52200">
    <property type="entry name" value="Toll/Interleukin receptor TIR domain"/>
    <property type="match status" value="1"/>
</dbReference>
<dbReference type="Pfam" id="PF13676">
    <property type="entry name" value="TIR_2"/>
    <property type="match status" value="1"/>
</dbReference>
<dbReference type="AlphaFoldDB" id="A0A9D7S933"/>
<evidence type="ECO:0000313" key="2">
    <source>
        <dbReference type="EMBL" id="MBK9718217.1"/>
    </source>
</evidence>
<accession>A0A9D7S933</accession>
<proteinExistence type="predicted"/>
<evidence type="ECO:0000259" key="1">
    <source>
        <dbReference type="PROSITE" id="PS51534"/>
    </source>
</evidence>
<dbReference type="GO" id="GO:0007165">
    <property type="term" value="P:signal transduction"/>
    <property type="evidence" value="ECO:0007669"/>
    <property type="project" value="InterPro"/>
</dbReference>
<sequence length="246" mass="28075">MELVIPKAFISYSHDTLEHKKWVLELATRLRNNGIDAILDQFELQAGDDVPHFMETNLANANKILMISTERYVEKANNGEGGVGYEKMIITSNLLKRIDENKIIPLIRQSGTTKVPTFLKSKLYINFSKNDDFEFSYDDLVRSIHNTPLFKKPPIGNNPFQQIEKEKIGGDIETLNLVLKTIATMQDNSAYVSGKDIAVKLNISYMFFRAVFMKLEELGYAEWSHVNFNARITNKGILYAYNNGLV</sequence>
<dbReference type="PROSITE" id="PS51534">
    <property type="entry name" value="SEFIR"/>
    <property type="match status" value="1"/>
</dbReference>
<protein>
    <submittedName>
        <fullName evidence="2">TIR domain-containing protein</fullName>
    </submittedName>
</protein>
<dbReference type="InterPro" id="IPR035897">
    <property type="entry name" value="Toll_tir_struct_dom_sf"/>
</dbReference>
<reference evidence="2 3" key="1">
    <citation type="submission" date="2020-10" db="EMBL/GenBank/DDBJ databases">
        <title>Connecting structure to function with the recovery of over 1000 high-quality activated sludge metagenome-assembled genomes encoding full-length rRNA genes using long-read sequencing.</title>
        <authorList>
            <person name="Singleton C.M."/>
            <person name="Petriglieri F."/>
            <person name="Kristensen J.M."/>
            <person name="Kirkegaard R.H."/>
            <person name="Michaelsen T.Y."/>
            <person name="Andersen M.H."/>
            <person name="Karst S.M."/>
            <person name="Dueholm M.S."/>
            <person name="Nielsen P.H."/>
            <person name="Albertsen M."/>
        </authorList>
    </citation>
    <scope>NUCLEOTIDE SEQUENCE [LARGE SCALE GENOMIC DNA]</scope>
    <source>
        <strain evidence="2">Ribe_18-Q3-R11-54_BAT3C.373</strain>
    </source>
</reference>
<dbReference type="InterPro" id="IPR013568">
    <property type="entry name" value="SEFIR_dom"/>
</dbReference>